<feature type="non-terminal residue" evidence="1">
    <location>
        <position position="1"/>
    </location>
</feature>
<organism evidence="1">
    <name type="scientific">Octopus bimaculoides</name>
    <name type="common">California two-spotted octopus</name>
    <dbReference type="NCBI Taxonomy" id="37653"/>
    <lineage>
        <taxon>Eukaryota</taxon>
        <taxon>Metazoa</taxon>
        <taxon>Spiralia</taxon>
        <taxon>Lophotrochozoa</taxon>
        <taxon>Mollusca</taxon>
        <taxon>Cephalopoda</taxon>
        <taxon>Coleoidea</taxon>
        <taxon>Octopodiformes</taxon>
        <taxon>Octopoda</taxon>
        <taxon>Incirrata</taxon>
        <taxon>Octopodidae</taxon>
        <taxon>Octopus</taxon>
    </lineage>
</organism>
<dbReference type="EMBL" id="KQ431062">
    <property type="protein sequence ID" value="KOF63374.1"/>
    <property type="molecule type" value="Genomic_DNA"/>
</dbReference>
<dbReference type="AlphaFoldDB" id="A0A0L8FI77"/>
<evidence type="ECO:0000313" key="1">
    <source>
        <dbReference type="EMBL" id="KOF63374.1"/>
    </source>
</evidence>
<sequence>ESPSFLFREIFLCKLQPQVQALITQTEIKDLWQLAKAGDKHFLSSGVTVNAIGSALRHGSVKQDNLRFYYTKFREKATRYKQPCSFRTPWPAGCH</sequence>
<proteinExistence type="predicted"/>
<accession>A0A0L8FI77</accession>
<gene>
    <name evidence="1" type="ORF">OCBIM_22019227mg</name>
</gene>
<reference evidence="1" key="1">
    <citation type="submission" date="2015-07" db="EMBL/GenBank/DDBJ databases">
        <title>MeaNS - Measles Nucleotide Surveillance Program.</title>
        <authorList>
            <person name="Tran T."/>
            <person name="Druce J."/>
        </authorList>
    </citation>
    <scope>NUCLEOTIDE SEQUENCE</scope>
    <source>
        <strain evidence="1">UCB-OBI-ISO-001</strain>
        <tissue evidence="1">Gonad</tissue>
    </source>
</reference>
<name>A0A0L8FI77_OCTBM</name>
<protein>
    <submittedName>
        <fullName evidence="1">Uncharacterized protein</fullName>
    </submittedName>
</protein>